<dbReference type="PANTHER" id="PTHR42085:SF2">
    <property type="entry name" value="F-BOX DOMAIN-CONTAINING PROTEIN"/>
    <property type="match status" value="1"/>
</dbReference>
<name>A0A6A6D8C6_ZASCE</name>
<organism evidence="2 3">
    <name type="scientific">Zasmidium cellare ATCC 36951</name>
    <dbReference type="NCBI Taxonomy" id="1080233"/>
    <lineage>
        <taxon>Eukaryota</taxon>
        <taxon>Fungi</taxon>
        <taxon>Dikarya</taxon>
        <taxon>Ascomycota</taxon>
        <taxon>Pezizomycotina</taxon>
        <taxon>Dothideomycetes</taxon>
        <taxon>Dothideomycetidae</taxon>
        <taxon>Mycosphaerellales</taxon>
        <taxon>Mycosphaerellaceae</taxon>
        <taxon>Zasmidium</taxon>
    </lineage>
</organism>
<dbReference type="AlphaFoldDB" id="A0A6A6D8C6"/>
<dbReference type="OrthoDB" id="2951834at2759"/>
<accession>A0A6A6D8C6</accession>
<protein>
    <submittedName>
        <fullName evidence="2">Uncharacterized protein</fullName>
    </submittedName>
</protein>
<dbReference type="PANTHER" id="PTHR42085">
    <property type="entry name" value="F-BOX DOMAIN-CONTAINING PROTEIN"/>
    <property type="match status" value="1"/>
</dbReference>
<proteinExistence type="predicted"/>
<evidence type="ECO:0000313" key="2">
    <source>
        <dbReference type="EMBL" id="KAF2173896.1"/>
    </source>
</evidence>
<reference evidence="2" key="1">
    <citation type="journal article" date="2020" name="Stud. Mycol.">
        <title>101 Dothideomycetes genomes: a test case for predicting lifestyles and emergence of pathogens.</title>
        <authorList>
            <person name="Haridas S."/>
            <person name="Albert R."/>
            <person name="Binder M."/>
            <person name="Bloem J."/>
            <person name="Labutti K."/>
            <person name="Salamov A."/>
            <person name="Andreopoulos B."/>
            <person name="Baker S."/>
            <person name="Barry K."/>
            <person name="Bills G."/>
            <person name="Bluhm B."/>
            <person name="Cannon C."/>
            <person name="Castanera R."/>
            <person name="Culley D."/>
            <person name="Daum C."/>
            <person name="Ezra D."/>
            <person name="Gonzalez J."/>
            <person name="Henrissat B."/>
            <person name="Kuo A."/>
            <person name="Liang C."/>
            <person name="Lipzen A."/>
            <person name="Lutzoni F."/>
            <person name="Magnuson J."/>
            <person name="Mondo S."/>
            <person name="Nolan M."/>
            <person name="Ohm R."/>
            <person name="Pangilinan J."/>
            <person name="Park H.-J."/>
            <person name="Ramirez L."/>
            <person name="Alfaro M."/>
            <person name="Sun H."/>
            <person name="Tritt A."/>
            <person name="Yoshinaga Y."/>
            <person name="Zwiers L.-H."/>
            <person name="Turgeon B."/>
            <person name="Goodwin S."/>
            <person name="Spatafora J."/>
            <person name="Crous P."/>
            <person name="Grigoriev I."/>
        </authorList>
    </citation>
    <scope>NUCLEOTIDE SEQUENCE</scope>
    <source>
        <strain evidence="2">ATCC 36951</strain>
    </source>
</reference>
<dbReference type="InterPro" id="IPR038883">
    <property type="entry name" value="AN11006-like"/>
</dbReference>
<dbReference type="EMBL" id="ML993579">
    <property type="protein sequence ID" value="KAF2173896.1"/>
    <property type="molecule type" value="Genomic_DNA"/>
</dbReference>
<feature type="compositionally biased region" description="Polar residues" evidence="1">
    <location>
        <begin position="19"/>
        <end position="32"/>
    </location>
</feature>
<evidence type="ECO:0000256" key="1">
    <source>
        <dbReference type="SAM" id="MobiDB-lite"/>
    </source>
</evidence>
<gene>
    <name evidence="2" type="ORF">M409DRAFT_16165</name>
</gene>
<feature type="region of interest" description="Disordered" evidence="1">
    <location>
        <begin position="1"/>
        <end position="43"/>
    </location>
</feature>
<sequence>MSARDEESSDQAMPMAPFPTTTQDQPQNNNLSKGPPNKPSKLLTLPAELKNDIYRMVLFPTDNDPPQPTTPHWTPSAYISTCPHEYITPNLLQICQPTRREASAIHYLENKFAMCYCKGDLFEYVMERRGEVVEWEGLNLEREEMESGPLRPAIRSDELGRGFLREVELGRKSRWELTDMEKYEGAEKMVRVLKPPYPSMSSMSFIVAPPRRAD</sequence>
<keyword evidence="3" id="KW-1185">Reference proteome</keyword>
<evidence type="ECO:0000313" key="3">
    <source>
        <dbReference type="Proteomes" id="UP000799537"/>
    </source>
</evidence>
<dbReference type="GeneID" id="54556790"/>
<dbReference type="Proteomes" id="UP000799537">
    <property type="component" value="Unassembled WGS sequence"/>
</dbReference>
<dbReference type="RefSeq" id="XP_033674785.1">
    <property type="nucleotide sequence ID" value="XM_033803518.1"/>
</dbReference>